<evidence type="ECO:0000256" key="3">
    <source>
        <dbReference type="ARBA" id="ARBA00022443"/>
    </source>
</evidence>
<feature type="compositionally biased region" description="Polar residues" evidence="7">
    <location>
        <begin position="100"/>
        <end position="110"/>
    </location>
</feature>
<accession>A0A6G1SCP8</accession>
<protein>
    <submittedName>
        <fullName evidence="10">Sorting nexin-33</fullName>
    </submittedName>
</protein>
<dbReference type="InterPro" id="IPR036871">
    <property type="entry name" value="PX_dom_sf"/>
</dbReference>
<dbReference type="CDD" id="cd11763">
    <property type="entry name" value="SH3_SNX9_like"/>
    <property type="match status" value="1"/>
</dbReference>
<dbReference type="SMART" id="SM00312">
    <property type="entry name" value="PX"/>
    <property type="match status" value="1"/>
</dbReference>
<dbReference type="FunFam" id="3.30.1520.10:FF:000004">
    <property type="entry name" value="Sorting nexin"/>
    <property type="match status" value="1"/>
</dbReference>
<dbReference type="GO" id="GO:0097320">
    <property type="term" value="P:plasma membrane tubulation"/>
    <property type="evidence" value="ECO:0007669"/>
    <property type="project" value="TreeGrafter"/>
</dbReference>
<dbReference type="GO" id="GO:0030659">
    <property type="term" value="C:cytoplasmic vesicle membrane"/>
    <property type="evidence" value="ECO:0007669"/>
    <property type="project" value="UniProtKB-SubCell"/>
</dbReference>
<evidence type="ECO:0000256" key="1">
    <source>
        <dbReference type="ARBA" id="ARBA00004156"/>
    </source>
</evidence>
<dbReference type="Gene3D" id="2.30.30.40">
    <property type="entry name" value="SH3 Domains"/>
    <property type="match status" value="1"/>
</dbReference>
<evidence type="ECO:0000256" key="7">
    <source>
        <dbReference type="SAM" id="MobiDB-lite"/>
    </source>
</evidence>
<dbReference type="PROSITE" id="PS50195">
    <property type="entry name" value="PX"/>
    <property type="match status" value="1"/>
</dbReference>
<keyword evidence="3 6" id="KW-0728">SH3 domain</keyword>
<dbReference type="PRINTS" id="PR00452">
    <property type="entry name" value="SH3DOMAIN"/>
</dbReference>
<evidence type="ECO:0000256" key="2">
    <source>
        <dbReference type="ARBA" id="ARBA00010883"/>
    </source>
</evidence>
<evidence type="ECO:0000259" key="8">
    <source>
        <dbReference type="PROSITE" id="PS50002"/>
    </source>
</evidence>
<feature type="compositionally biased region" description="Acidic residues" evidence="7">
    <location>
        <begin position="128"/>
        <end position="143"/>
    </location>
</feature>
<feature type="compositionally biased region" description="Polar residues" evidence="7">
    <location>
        <begin position="144"/>
        <end position="153"/>
    </location>
</feature>
<dbReference type="EMBL" id="GGYP01003503">
    <property type="protein sequence ID" value="MDE48274.1"/>
    <property type="molecule type" value="Transcribed_RNA"/>
</dbReference>
<name>A0A6G1SCP8_9ACAR</name>
<dbReference type="Pfam" id="PF14604">
    <property type="entry name" value="SH3_9"/>
    <property type="match status" value="1"/>
</dbReference>
<dbReference type="SUPFAM" id="SSF103657">
    <property type="entry name" value="BAR/IMD domain-like"/>
    <property type="match status" value="1"/>
</dbReference>
<comment type="subcellular location">
    <subcellularLocation>
        <location evidence="1">Cytoplasmic vesicle membrane</location>
    </subcellularLocation>
</comment>
<dbReference type="SMART" id="SM00326">
    <property type="entry name" value="SH3"/>
    <property type="match status" value="1"/>
</dbReference>
<reference evidence="10" key="1">
    <citation type="submission" date="2018-10" db="EMBL/GenBank/DDBJ databases">
        <title>Transcriptome assembly of Aceria tosichella (Wheat curl mite) Type 2.</title>
        <authorList>
            <person name="Scully E.D."/>
            <person name="Geib S.M."/>
            <person name="Palmer N.A."/>
            <person name="Gupta A.K."/>
            <person name="Sarath G."/>
            <person name="Tatineni S."/>
        </authorList>
    </citation>
    <scope>NUCLEOTIDE SEQUENCE</scope>
    <source>
        <strain evidence="10">LincolnNE</strain>
    </source>
</reference>
<feature type="domain" description="SH3" evidence="8">
    <location>
        <begin position="1"/>
        <end position="60"/>
    </location>
</feature>
<proteinExistence type="inferred from homology"/>
<dbReference type="GO" id="GO:0016197">
    <property type="term" value="P:endosomal transport"/>
    <property type="evidence" value="ECO:0007669"/>
    <property type="project" value="TreeGrafter"/>
</dbReference>
<dbReference type="PROSITE" id="PS50002">
    <property type="entry name" value="SH3"/>
    <property type="match status" value="1"/>
</dbReference>
<dbReference type="PANTHER" id="PTHR45827:SF1">
    <property type="entry name" value="SORTING NEXIN"/>
    <property type="match status" value="1"/>
</dbReference>
<dbReference type="GO" id="GO:0005886">
    <property type="term" value="C:plasma membrane"/>
    <property type="evidence" value="ECO:0007669"/>
    <property type="project" value="TreeGrafter"/>
</dbReference>
<keyword evidence="5" id="KW-0968">Cytoplasmic vesicle</keyword>
<sequence length="605" mass="68986">MKARVLFDFPAQPDTSELNIREGEILTVLSKDVGEGWWEGTNDRGERGLFPASYVEEIAERPPIPPAPINHSSSASIYQNTTGLVSQQQQQSSSSGGSFFTPTQTSQFKSPEQDGSAATTQQQHTEEPDWPDEEWDDDDDDSGDNATDFQGSQRGYPAGNRYYGAADQTQAARTSFHSGADMAPAVANLSLADNRQQSSNAIAKPRKNLNRFSNFVKSGLEGYILEPKTMPRSSATFIIQYDPELGIIWKPNFNPYTCAVTKHGKETKMKGLKTYISYDITPSTSNIIVRRRYKHFDWLLQRLEEKFIVTPLPPLPEKQIAGRFQEDFVEHRRNLLQLWVNYITRHPILSQCDVWWHFMTCSTDDLKGWKLGKRKAEKDEFVGANFFFSVDVNPATTPLDPVKTTKQLDNFQRFVSKFDDAVKHMFTTAVDQSKKFSNVYAKDYKKLSESIKELSSAFQSGTAWRNSLGLNEAIRQTSGAYEEIARLHEEEPKYDFEPMADILHQYRGLLSGWPEILQLHKNTVNLRTEHERLLEEGKINDSEMVRVNQRSNVVTYATLAEINHFHNERLMDFKQMMQVFLTAQINFHSDIVSKLTNSLNKINSA</sequence>
<dbReference type="Pfam" id="PF10456">
    <property type="entry name" value="BAR_3_WASP_bdg"/>
    <property type="match status" value="1"/>
</dbReference>
<evidence type="ECO:0000313" key="10">
    <source>
        <dbReference type="EMBL" id="MDE48274.1"/>
    </source>
</evidence>
<dbReference type="AlphaFoldDB" id="A0A6G1SCP8"/>
<dbReference type="InterPro" id="IPR036028">
    <property type="entry name" value="SH3-like_dom_sf"/>
</dbReference>
<dbReference type="SUPFAM" id="SSF50044">
    <property type="entry name" value="SH3-domain"/>
    <property type="match status" value="1"/>
</dbReference>
<dbReference type="Gene3D" id="1.20.1270.60">
    <property type="entry name" value="Arfaptin homology (AH) domain/BAR domain"/>
    <property type="match status" value="1"/>
</dbReference>
<dbReference type="Pfam" id="PF00787">
    <property type="entry name" value="PX"/>
    <property type="match status" value="1"/>
</dbReference>
<evidence type="ECO:0000259" key="9">
    <source>
        <dbReference type="PROSITE" id="PS50195"/>
    </source>
</evidence>
<evidence type="ECO:0000256" key="6">
    <source>
        <dbReference type="PROSITE-ProRule" id="PRU00192"/>
    </source>
</evidence>
<feature type="region of interest" description="Disordered" evidence="7">
    <location>
        <begin position="80"/>
        <end position="161"/>
    </location>
</feature>
<dbReference type="PANTHER" id="PTHR45827">
    <property type="entry name" value="SORTING NEXIN"/>
    <property type="match status" value="1"/>
</dbReference>
<feature type="domain" description="PX" evidence="9">
    <location>
        <begin position="256"/>
        <end position="366"/>
    </location>
</feature>
<gene>
    <name evidence="10" type="primary">Snx33</name>
    <name evidence="10" type="ORF">g.18541</name>
</gene>
<dbReference type="GO" id="GO:0035091">
    <property type="term" value="F:phosphatidylinositol binding"/>
    <property type="evidence" value="ECO:0007669"/>
    <property type="project" value="InterPro"/>
</dbReference>
<evidence type="ECO:0000256" key="5">
    <source>
        <dbReference type="ARBA" id="ARBA00023329"/>
    </source>
</evidence>
<organism evidence="10">
    <name type="scientific">Aceria tosichella</name>
    <name type="common">wheat curl mite</name>
    <dbReference type="NCBI Taxonomy" id="561515"/>
    <lineage>
        <taxon>Eukaryota</taxon>
        <taxon>Metazoa</taxon>
        <taxon>Ecdysozoa</taxon>
        <taxon>Arthropoda</taxon>
        <taxon>Chelicerata</taxon>
        <taxon>Arachnida</taxon>
        <taxon>Acari</taxon>
        <taxon>Acariformes</taxon>
        <taxon>Trombidiformes</taxon>
        <taxon>Prostigmata</taxon>
        <taxon>Eupodina</taxon>
        <taxon>Eriophyoidea</taxon>
        <taxon>Eriophyidae</taxon>
        <taxon>Eriophyinae</taxon>
        <taxon>Aceriini</taxon>
        <taxon>Aceria</taxon>
    </lineage>
</organism>
<evidence type="ECO:0000256" key="4">
    <source>
        <dbReference type="ARBA" id="ARBA00023136"/>
    </source>
</evidence>
<dbReference type="Gene3D" id="3.30.1520.10">
    <property type="entry name" value="Phox-like domain"/>
    <property type="match status" value="1"/>
</dbReference>
<keyword evidence="4" id="KW-0472">Membrane</keyword>
<dbReference type="CDD" id="cd06862">
    <property type="entry name" value="PX_SNX9_18_like"/>
    <property type="match status" value="1"/>
</dbReference>
<dbReference type="InterPro" id="IPR001683">
    <property type="entry name" value="PX_dom"/>
</dbReference>
<feature type="compositionally biased region" description="Low complexity" evidence="7">
    <location>
        <begin position="86"/>
        <end position="98"/>
    </location>
</feature>
<dbReference type="GO" id="GO:0006897">
    <property type="term" value="P:endocytosis"/>
    <property type="evidence" value="ECO:0007669"/>
    <property type="project" value="TreeGrafter"/>
</dbReference>
<dbReference type="InterPro" id="IPR019497">
    <property type="entry name" value="Sorting_nexin_WASP-bd-dom"/>
</dbReference>
<comment type="similarity">
    <text evidence="2">Belongs to the sorting nexin family.</text>
</comment>
<dbReference type="InterPro" id="IPR027267">
    <property type="entry name" value="AH/BAR_dom_sf"/>
</dbReference>
<dbReference type="InterPro" id="IPR001452">
    <property type="entry name" value="SH3_domain"/>
</dbReference>
<dbReference type="SUPFAM" id="SSF64268">
    <property type="entry name" value="PX domain"/>
    <property type="match status" value="1"/>
</dbReference>